<gene>
    <name evidence="4" type="ORF">JKK62_03495</name>
</gene>
<reference evidence="4" key="1">
    <citation type="submission" date="2021-01" db="EMBL/GenBank/DDBJ databases">
        <title>Genome public.</title>
        <authorList>
            <person name="Liu C."/>
            <person name="Sun Q."/>
        </authorList>
    </citation>
    <scope>NUCLEOTIDE SEQUENCE</scope>
    <source>
        <strain evidence="4">M6</strain>
    </source>
</reference>
<dbReference type="PANTHER" id="PTHR45266">
    <property type="entry name" value="OXALOACETATE DECARBOXYLASE ALPHA CHAIN"/>
    <property type="match status" value="1"/>
</dbReference>
<evidence type="ECO:0000313" key="5">
    <source>
        <dbReference type="Proteomes" id="UP000633365"/>
    </source>
</evidence>
<comment type="caution">
    <text evidence="4">The sequence shown here is derived from an EMBL/GenBank/DDBJ whole genome shotgun (WGS) entry which is preliminary data.</text>
</comment>
<dbReference type="InterPro" id="IPR000089">
    <property type="entry name" value="Biotin_lipoyl"/>
</dbReference>
<dbReference type="InterPro" id="IPR001882">
    <property type="entry name" value="Biotin_BS"/>
</dbReference>
<dbReference type="PROSITE" id="PS50968">
    <property type="entry name" value="BIOTINYL_LIPOYL"/>
    <property type="match status" value="1"/>
</dbReference>
<evidence type="ECO:0000256" key="1">
    <source>
        <dbReference type="ARBA" id="ARBA00023267"/>
    </source>
</evidence>
<dbReference type="InterPro" id="IPR050709">
    <property type="entry name" value="Biotin_Carboxyl_Carrier/Decarb"/>
</dbReference>
<dbReference type="Gene3D" id="2.40.50.100">
    <property type="match status" value="1"/>
</dbReference>
<dbReference type="PANTHER" id="PTHR45266:SF3">
    <property type="entry name" value="OXALOACETATE DECARBOXYLASE ALPHA CHAIN"/>
    <property type="match status" value="1"/>
</dbReference>
<protein>
    <submittedName>
        <fullName evidence="4">Biotin/lipoyl-binding protein</fullName>
    </submittedName>
</protein>
<evidence type="ECO:0000259" key="3">
    <source>
        <dbReference type="PROSITE" id="PS50968"/>
    </source>
</evidence>
<organism evidence="4 5">
    <name type="scientific">Ruminococcus difficilis</name>
    <dbReference type="NCBI Taxonomy" id="2763069"/>
    <lineage>
        <taxon>Bacteria</taxon>
        <taxon>Bacillati</taxon>
        <taxon>Bacillota</taxon>
        <taxon>Clostridia</taxon>
        <taxon>Eubacteriales</taxon>
        <taxon>Oscillospiraceae</taxon>
        <taxon>Ruminococcus</taxon>
    </lineage>
</organism>
<sequence length="122" mass="12244">MKNLRITVNGVAYDVQVEELGADAAPAPAPAAAPKKTPAHVKAAPKKVSVGAGEKVAAPMPGTIVSVNVSDGQSVKKGDVLVVLEAMKMENEIKAPKDGTVTGISVSKGESVDTGATLVTIG</sequence>
<name>A0A934WRA1_9FIRM</name>
<dbReference type="FunFam" id="2.40.50.100:FF:000003">
    <property type="entry name" value="Acetyl-CoA carboxylase biotin carboxyl carrier protein"/>
    <property type="match status" value="1"/>
</dbReference>
<dbReference type="RefSeq" id="WP_186833494.1">
    <property type="nucleotide sequence ID" value="NZ_JAEQMG010000041.1"/>
</dbReference>
<dbReference type="CDD" id="cd06850">
    <property type="entry name" value="biotinyl_domain"/>
    <property type="match status" value="1"/>
</dbReference>
<dbReference type="PROSITE" id="PS00188">
    <property type="entry name" value="BIOTIN"/>
    <property type="match status" value="1"/>
</dbReference>
<dbReference type="InterPro" id="IPR011053">
    <property type="entry name" value="Single_hybrid_motif"/>
</dbReference>
<dbReference type="Pfam" id="PF00364">
    <property type="entry name" value="Biotin_lipoyl"/>
    <property type="match status" value="1"/>
</dbReference>
<dbReference type="AlphaFoldDB" id="A0A934WRA1"/>
<dbReference type="SUPFAM" id="SSF51230">
    <property type="entry name" value="Single hybrid motif"/>
    <property type="match status" value="1"/>
</dbReference>
<feature type="domain" description="Lipoyl-binding" evidence="3">
    <location>
        <begin position="47"/>
        <end position="122"/>
    </location>
</feature>
<keyword evidence="1" id="KW-0092">Biotin</keyword>
<proteinExistence type="predicted"/>
<accession>A0A934WRA1</accession>
<feature type="region of interest" description="Disordered" evidence="2">
    <location>
        <begin position="25"/>
        <end position="46"/>
    </location>
</feature>
<feature type="compositionally biased region" description="Low complexity" evidence="2">
    <location>
        <begin position="25"/>
        <end position="36"/>
    </location>
</feature>
<evidence type="ECO:0000313" key="4">
    <source>
        <dbReference type="EMBL" id="MBK6087725.1"/>
    </source>
</evidence>
<keyword evidence="5" id="KW-1185">Reference proteome</keyword>
<dbReference type="Proteomes" id="UP000633365">
    <property type="component" value="Unassembled WGS sequence"/>
</dbReference>
<dbReference type="EMBL" id="JAEQMG010000041">
    <property type="protein sequence ID" value="MBK6087725.1"/>
    <property type="molecule type" value="Genomic_DNA"/>
</dbReference>
<evidence type="ECO:0000256" key="2">
    <source>
        <dbReference type="SAM" id="MobiDB-lite"/>
    </source>
</evidence>